<reference evidence="12 13" key="1">
    <citation type="submission" date="2023-10" db="EMBL/GenBank/DDBJ databases">
        <title>Comparative genomics analysis reveals potential genetic determinants of host preference in Cryptosporidium xiaoi.</title>
        <authorList>
            <person name="Xiao L."/>
            <person name="Li J."/>
        </authorList>
    </citation>
    <scope>NUCLEOTIDE SEQUENCE [LARGE SCALE GENOMIC DNA]</scope>
    <source>
        <strain evidence="12 13">52996</strain>
    </source>
</reference>
<feature type="active site" description="Proton donor/acceptor" evidence="9">
    <location>
        <position position="395"/>
    </location>
</feature>
<keyword evidence="7" id="KW-0234">DNA repair</keyword>
<dbReference type="Pfam" id="PF06087">
    <property type="entry name" value="Tyr-DNA_phospho"/>
    <property type="match status" value="1"/>
</dbReference>
<evidence type="ECO:0000256" key="3">
    <source>
        <dbReference type="ARBA" id="ARBA00022722"/>
    </source>
</evidence>
<feature type="active site" description="Nucleophile" evidence="9">
    <location>
        <position position="166"/>
    </location>
</feature>
<dbReference type="Proteomes" id="UP001311799">
    <property type="component" value="Unassembled WGS sequence"/>
</dbReference>
<dbReference type="GO" id="GO:0003690">
    <property type="term" value="F:double-stranded DNA binding"/>
    <property type="evidence" value="ECO:0007669"/>
    <property type="project" value="TreeGrafter"/>
</dbReference>
<dbReference type="InterPro" id="IPR010347">
    <property type="entry name" value="Tdp1"/>
</dbReference>
<dbReference type="Gene3D" id="3.30.870.10">
    <property type="entry name" value="Endonuclease Chain A"/>
    <property type="match status" value="2"/>
</dbReference>
<evidence type="ECO:0000256" key="1">
    <source>
        <dbReference type="ARBA" id="ARBA00004123"/>
    </source>
</evidence>
<sequence>MTKNIYMNKNINCNKDGSLNLKRNRKSYSPIEISDDELDLSSEKVKKRIITDESSVPLYMNQSKYEKVSSKKLEFKSLFSVYSENHPKDTSWVIKDALIASYIIEIDWIVSELKSEIGGNLMENLLFISHDENNQGFKVSPNVDYPISRKINAYFPRMKVPFGVFHSKFMLIHFENPTNISKSFIRFVITSANFIESDWKKKSQSIWVQDFPKENTSKENRCEFKCYLIEFVQSVISDITLNKTWTEIIGRFDFNNATAKLIGSIPGHFNAQKERPKWGHLRVKSVLEEIEKKKINKVSEEYNTERLIMQFSSIGRISEKWFFEEFCFSLLKSIKNHPQIIFPTVEQVVNSFEGINGGASLPTKKMYIGKPWIRGLLHRWGNGDFDNPLDRLIPHLKTFLNYIIDNNGIPQIIWIIQGSHNLSNAAWGQLQKKTQFCIRNYELGVLIHKDMFDHLNPCCVCENGFKYPRFTWWPKDGNIDTIKNKRQLSLKISLPFSLPPKPYSTEDYPWNIELLIDS</sequence>
<evidence type="ECO:0000256" key="4">
    <source>
        <dbReference type="ARBA" id="ARBA00022763"/>
    </source>
</evidence>
<feature type="binding site" evidence="10">
    <location>
        <position position="168"/>
    </location>
    <ligand>
        <name>substrate</name>
    </ligand>
</feature>
<dbReference type="CDD" id="cd09123">
    <property type="entry name" value="PLDc_Tdp1_2"/>
    <property type="match status" value="1"/>
</dbReference>
<dbReference type="PANTHER" id="PTHR12415:SF0">
    <property type="entry name" value="TYROSYL-DNA PHOSPHODIESTERASE 1"/>
    <property type="match status" value="1"/>
</dbReference>
<dbReference type="PANTHER" id="PTHR12415">
    <property type="entry name" value="TYROSYL-DNA PHOSPHODIESTERASE 1"/>
    <property type="match status" value="1"/>
</dbReference>
<evidence type="ECO:0000256" key="8">
    <source>
        <dbReference type="ARBA" id="ARBA00023242"/>
    </source>
</evidence>
<dbReference type="GO" id="GO:0005634">
    <property type="term" value="C:nucleus"/>
    <property type="evidence" value="ECO:0007669"/>
    <property type="project" value="UniProtKB-SubCell"/>
</dbReference>
<evidence type="ECO:0000256" key="11">
    <source>
        <dbReference type="PIRSR" id="PIRSR610347-3"/>
    </source>
</evidence>
<dbReference type="GO" id="GO:0017005">
    <property type="term" value="F:3'-tyrosyl-DNA phosphodiesterase activity"/>
    <property type="evidence" value="ECO:0007669"/>
    <property type="project" value="TreeGrafter"/>
</dbReference>
<accession>A0AAV9Y2W1</accession>
<name>A0AAV9Y2W1_9CRYT</name>
<evidence type="ECO:0000256" key="7">
    <source>
        <dbReference type="ARBA" id="ARBA00023204"/>
    </source>
</evidence>
<comment type="subcellular location">
    <subcellularLocation>
        <location evidence="1">Nucleus</location>
    </subcellularLocation>
</comment>
<dbReference type="GO" id="GO:0004527">
    <property type="term" value="F:exonuclease activity"/>
    <property type="evidence" value="ECO:0007669"/>
    <property type="project" value="UniProtKB-KW"/>
</dbReference>
<comment type="caution">
    <text evidence="12">The sequence shown here is derived from an EMBL/GenBank/DDBJ whole genome shotgun (WGS) entry which is preliminary data.</text>
</comment>
<dbReference type="AlphaFoldDB" id="A0AAV9Y2W1"/>
<evidence type="ECO:0000256" key="2">
    <source>
        <dbReference type="ARBA" id="ARBA00010205"/>
    </source>
</evidence>
<proteinExistence type="inferred from homology"/>
<keyword evidence="6" id="KW-0269">Exonuclease</keyword>
<evidence type="ECO:0000256" key="9">
    <source>
        <dbReference type="PIRSR" id="PIRSR610347-1"/>
    </source>
</evidence>
<evidence type="ECO:0000313" key="13">
    <source>
        <dbReference type="Proteomes" id="UP001311799"/>
    </source>
</evidence>
<feature type="site" description="Interaction with DNA" evidence="11">
    <location>
        <position position="423"/>
    </location>
</feature>
<keyword evidence="3" id="KW-0540">Nuclease</keyword>
<feature type="binding site" evidence="10">
    <location>
        <position position="397"/>
    </location>
    <ligand>
        <name>substrate</name>
    </ligand>
</feature>
<evidence type="ECO:0000313" key="12">
    <source>
        <dbReference type="EMBL" id="KAK6590487.1"/>
    </source>
</evidence>
<dbReference type="GO" id="GO:0003697">
    <property type="term" value="F:single-stranded DNA binding"/>
    <property type="evidence" value="ECO:0007669"/>
    <property type="project" value="TreeGrafter"/>
</dbReference>
<keyword evidence="4" id="KW-0227">DNA damage</keyword>
<dbReference type="SUPFAM" id="SSF56024">
    <property type="entry name" value="Phospholipase D/nuclease"/>
    <property type="match status" value="2"/>
</dbReference>
<evidence type="ECO:0000256" key="10">
    <source>
        <dbReference type="PIRSR" id="PIRSR610347-2"/>
    </source>
</evidence>
<protein>
    <submittedName>
        <fullName evidence="12">Tyrosyl-DNA phodphodiesterase 1 (Tdp1)</fullName>
    </submittedName>
</protein>
<organism evidence="12 13">
    <name type="scientific">Cryptosporidium xiaoi</name>
    <dbReference type="NCBI Taxonomy" id="659607"/>
    <lineage>
        <taxon>Eukaryota</taxon>
        <taxon>Sar</taxon>
        <taxon>Alveolata</taxon>
        <taxon>Apicomplexa</taxon>
        <taxon>Conoidasida</taxon>
        <taxon>Coccidia</taxon>
        <taxon>Eucoccidiorida</taxon>
        <taxon>Eimeriorina</taxon>
        <taxon>Cryptosporidiidae</taxon>
        <taxon>Cryptosporidium</taxon>
    </lineage>
</organism>
<dbReference type="CDD" id="cd09122">
    <property type="entry name" value="PLDc_Tdp1_1"/>
    <property type="match status" value="1"/>
</dbReference>
<evidence type="ECO:0000256" key="5">
    <source>
        <dbReference type="ARBA" id="ARBA00022801"/>
    </source>
</evidence>
<keyword evidence="8" id="KW-0539">Nucleus</keyword>
<evidence type="ECO:0000256" key="6">
    <source>
        <dbReference type="ARBA" id="ARBA00022839"/>
    </source>
</evidence>
<comment type="similarity">
    <text evidence="2">Belongs to the tyrosyl-DNA phosphodiesterase family.</text>
</comment>
<dbReference type="GO" id="GO:0006281">
    <property type="term" value="P:DNA repair"/>
    <property type="evidence" value="ECO:0007669"/>
    <property type="project" value="UniProtKB-KW"/>
</dbReference>
<dbReference type="EMBL" id="JAWDEY010000006">
    <property type="protein sequence ID" value="KAK6590487.1"/>
    <property type="molecule type" value="Genomic_DNA"/>
</dbReference>
<keyword evidence="13" id="KW-1185">Reference proteome</keyword>
<gene>
    <name evidence="12" type="ORF">RS030_152306</name>
</gene>
<keyword evidence="5" id="KW-0378">Hydrolase</keyword>